<feature type="domain" description="Peptidase M24" evidence="1">
    <location>
        <begin position="179"/>
        <end position="383"/>
    </location>
</feature>
<dbReference type="Gene3D" id="3.40.350.10">
    <property type="entry name" value="Creatinase/prolidase N-terminal domain"/>
    <property type="match status" value="1"/>
</dbReference>
<dbReference type="Pfam" id="PF00557">
    <property type="entry name" value="Peptidase_M24"/>
    <property type="match status" value="1"/>
</dbReference>
<dbReference type="Gene3D" id="3.90.230.10">
    <property type="entry name" value="Creatinase/methionine aminopeptidase superfamily"/>
    <property type="match status" value="1"/>
</dbReference>
<keyword evidence="3" id="KW-0378">Hydrolase</keyword>
<evidence type="ECO:0000313" key="3">
    <source>
        <dbReference type="EMBL" id="NYJ21069.1"/>
    </source>
</evidence>
<accession>A0A7Z0EG74</accession>
<keyword evidence="3" id="KW-0645">Protease</keyword>
<name>A0A7Z0EG74_9MICO</name>
<dbReference type="Proteomes" id="UP000537260">
    <property type="component" value="Unassembled WGS sequence"/>
</dbReference>
<dbReference type="InterPro" id="IPR036005">
    <property type="entry name" value="Creatinase/aminopeptidase-like"/>
</dbReference>
<dbReference type="EMBL" id="JACCFM010000001">
    <property type="protein sequence ID" value="NYJ21069.1"/>
    <property type="molecule type" value="Genomic_DNA"/>
</dbReference>
<proteinExistence type="predicted"/>
<dbReference type="InterPro" id="IPR000994">
    <property type="entry name" value="Pept_M24"/>
</dbReference>
<dbReference type="AlphaFoldDB" id="A0A7Z0EG74"/>
<keyword evidence="3" id="KW-0031">Aminopeptidase</keyword>
<dbReference type="SUPFAM" id="SSF53092">
    <property type="entry name" value="Creatinase/prolidase N-terminal domain"/>
    <property type="match status" value="1"/>
</dbReference>
<feature type="domain" description="Creatinase N-terminal" evidence="2">
    <location>
        <begin position="17"/>
        <end position="97"/>
    </location>
</feature>
<dbReference type="Pfam" id="PF01321">
    <property type="entry name" value="Creatinase_N"/>
    <property type="match status" value="1"/>
</dbReference>
<dbReference type="SUPFAM" id="SSF55920">
    <property type="entry name" value="Creatinase/aminopeptidase"/>
    <property type="match status" value="1"/>
</dbReference>
<evidence type="ECO:0000259" key="1">
    <source>
        <dbReference type="Pfam" id="PF00557"/>
    </source>
</evidence>
<keyword evidence="4" id="KW-1185">Reference proteome</keyword>
<dbReference type="InterPro" id="IPR029149">
    <property type="entry name" value="Creatin/AminoP/Spt16_N"/>
</dbReference>
<dbReference type="InterPro" id="IPR050659">
    <property type="entry name" value="Peptidase_M24B"/>
</dbReference>
<evidence type="ECO:0000313" key="4">
    <source>
        <dbReference type="Proteomes" id="UP000537260"/>
    </source>
</evidence>
<dbReference type="RefSeq" id="WP_179579727.1">
    <property type="nucleotide sequence ID" value="NZ_JACCFM010000001.1"/>
</dbReference>
<gene>
    <name evidence="3" type="ORF">HNR05_002860</name>
</gene>
<dbReference type="PANTHER" id="PTHR46112">
    <property type="entry name" value="AMINOPEPTIDASE"/>
    <property type="match status" value="1"/>
</dbReference>
<evidence type="ECO:0000259" key="2">
    <source>
        <dbReference type="Pfam" id="PF01321"/>
    </source>
</evidence>
<organism evidence="3 4">
    <name type="scientific">Glaciibacter psychrotolerans</name>
    <dbReference type="NCBI Taxonomy" id="670054"/>
    <lineage>
        <taxon>Bacteria</taxon>
        <taxon>Bacillati</taxon>
        <taxon>Actinomycetota</taxon>
        <taxon>Actinomycetes</taxon>
        <taxon>Micrococcales</taxon>
        <taxon>Microbacteriaceae</taxon>
        <taxon>Glaciibacter</taxon>
    </lineage>
</organism>
<dbReference type="PANTHER" id="PTHR46112:SF8">
    <property type="entry name" value="CYTOPLASMIC PEPTIDASE PEPQ-RELATED"/>
    <property type="match status" value="1"/>
</dbReference>
<protein>
    <submittedName>
        <fullName evidence="3">Xaa-Pro aminopeptidase</fullName>
    </submittedName>
</protein>
<reference evidence="3 4" key="1">
    <citation type="submission" date="2020-07" db="EMBL/GenBank/DDBJ databases">
        <title>Sequencing the genomes of 1000 actinobacteria strains.</title>
        <authorList>
            <person name="Klenk H.-P."/>
        </authorList>
    </citation>
    <scope>NUCLEOTIDE SEQUENCE [LARGE SCALE GENOMIC DNA]</scope>
    <source>
        <strain evidence="3 4">LI1</strain>
    </source>
</reference>
<comment type="caution">
    <text evidence="3">The sequence shown here is derived from an EMBL/GenBank/DDBJ whole genome shotgun (WGS) entry which is preliminary data.</text>
</comment>
<dbReference type="InterPro" id="IPR000587">
    <property type="entry name" value="Creatinase_N"/>
</dbReference>
<dbReference type="CDD" id="cd01066">
    <property type="entry name" value="APP_MetAP"/>
    <property type="match status" value="1"/>
</dbReference>
<dbReference type="GO" id="GO:0004177">
    <property type="term" value="F:aminopeptidase activity"/>
    <property type="evidence" value="ECO:0007669"/>
    <property type="project" value="UniProtKB-KW"/>
</dbReference>
<sequence>MDAMPRDLISAEEYSSRITALRSRLSESGQDAALVWGRGGGSVDRYADVRYLTGYYPVFPTIRDLDGVWSDRGLCAVLVTATDVVLFSDEEGAENAAFGITESVFRHGVGPRTLVSDIAAALASRPAVRSLVLVATDAMSGKHALHLAVEPAYAALAVSEDNAIVESLRLRKSAAEIALLRAAAAIADEALEAGFARIRPGAREAEVVAAMAEVVTRREAVLANAFVYTFQAAGDCEDNRLPIHSTREFVEGDLFTVDISGSFAGYFFDLARSVVVGGLPTADQDNAYRLARDTVDAVVAALRPGVVLGDAALAGSALLRAAGVDPEKAEFAARGHGLGLGFEAPWIRDESALVLEAGMVVSVEQFCFVGDTGATYERNLVITPDGVEDLVAVRDFWRAS</sequence>